<dbReference type="Proteomes" id="UP001597492">
    <property type="component" value="Unassembled WGS sequence"/>
</dbReference>
<protein>
    <submittedName>
        <fullName evidence="2">Uroporphyrinogen-III synthase</fullName>
        <ecNumber evidence="2">4.2.1.75</ecNumber>
    </submittedName>
</protein>
<name>A0ABW5UYR5_9MICO</name>
<comment type="caution">
    <text evidence="2">The sequence shown here is derived from an EMBL/GenBank/DDBJ whole genome shotgun (WGS) entry which is preliminary data.</text>
</comment>
<dbReference type="InterPro" id="IPR003754">
    <property type="entry name" value="4pyrrol_synth_uPrphyn_synth"/>
</dbReference>
<dbReference type="EMBL" id="JBHUNE010000003">
    <property type="protein sequence ID" value="MFD2757480.1"/>
    <property type="molecule type" value="Genomic_DNA"/>
</dbReference>
<dbReference type="SUPFAM" id="SSF69618">
    <property type="entry name" value="HemD-like"/>
    <property type="match status" value="1"/>
</dbReference>
<feature type="domain" description="Tetrapyrrole biosynthesis uroporphyrinogen III synthase" evidence="1">
    <location>
        <begin position="3"/>
        <end position="126"/>
    </location>
</feature>
<dbReference type="RefSeq" id="WP_390294980.1">
    <property type="nucleotide sequence ID" value="NZ_JBHUNE010000003.1"/>
</dbReference>
<sequence length="140" mass="14089">AAATAAALVAEWPEGDPGRVFVPQSSLAHPTLVDGLTARGHEVDAVTAYVTVPRPLDEATRAEVANGRIRAAIVTSGSVGRALADALGDPPPVAIVSIGPQTTADLTAAGLTVAAESQERTAESLVTAVELALTPTEESS</sequence>
<dbReference type="CDD" id="cd06578">
    <property type="entry name" value="HemD"/>
    <property type="match status" value="1"/>
</dbReference>
<dbReference type="Gene3D" id="3.40.50.10090">
    <property type="match status" value="2"/>
</dbReference>
<dbReference type="InterPro" id="IPR036108">
    <property type="entry name" value="4pyrrol_syn_uPrphyn_synt_sf"/>
</dbReference>
<keyword evidence="3" id="KW-1185">Reference proteome</keyword>
<proteinExistence type="predicted"/>
<evidence type="ECO:0000313" key="2">
    <source>
        <dbReference type="EMBL" id="MFD2757480.1"/>
    </source>
</evidence>
<evidence type="ECO:0000259" key="1">
    <source>
        <dbReference type="Pfam" id="PF02602"/>
    </source>
</evidence>
<accession>A0ABW5UYR5</accession>
<evidence type="ECO:0000313" key="3">
    <source>
        <dbReference type="Proteomes" id="UP001597492"/>
    </source>
</evidence>
<dbReference type="GO" id="GO:0004852">
    <property type="term" value="F:uroporphyrinogen-III synthase activity"/>
    <property type="evidence" value="ECO:0007669"/>
    <property type="project" value="UniProtKB-EC"/>
</dbReference>
<dbReference type="EC" id="4.2.1.75" evidence="2"/>
<gene>
    <name evidence="2" type="ORF">ACFSW7_03685</name>
</gene>
<dbReference type="Pfam" id="PF02602">
    <property type="entry name" value="HEM4"/>
    <property type="match status" value="1"/>
</dbReference>
<reference evidence="3" key="1">
    <citation type="journal article" date="2019" name="Int. J. Syst. Evol. Microbiol.">
        <title>The Global Catalogue of Microorganisms (GCM) 10K type strain sequencing project: providing services to taxonomists for standard genome sequencing and annotation.</title>
        <authorList>
            <consortium name="The Broad Institute Genomics Platform"/>
            <consortium name="The Broad Institute Genome Sequencing Center for Infectious Disease"/>
            <person name="Wu L."/>
            <person name="Ma J."/>
        </authorList>
    </citation>
    <scope>NUCLEOTIDE SEQUENCE [LARGE SCALE GENOMIC DNA]</scope>
    <source>
        <strain evidence="3">TISTR 1514</strain>
    </source>
</reference>
<keyword evidence="2" id="KW-0456">Lyase</keyword>
<feature type="non-terminal residue" evidence="2">
    <location>
        <position position="1"/>
    </location>
</feature>
<organism evidence="2 3">
    <name type="scientific">Gulosibacter faecalis</name>
    <dbReference type="NCBI Taxonomy" id="272240"/>
    <lineage>
        <taxon>Bacteria</taxon>
        <taxon>Bacillati</taxon>
        <taxon>Actinomycetota</taxon>
        <taxon>Actinomycetes</taxon>
        <taxon>Micrococcales</taxon>
        <taxon>Microbacteriaceae</taxon>
        <taxon>Gulosibacter</taxon>
    </lineage>
</organism>